<reference evidence="2 3" key="1">
    <citation type="journal article" date="2018" name="Arch. Microbiol.">
        <title>New insights into the metabolic potential of the phototrophic purple bacterium Rhodopila globiformis DSM 161(T) from its draft genome sequence and evidence for a vanadium-dependent nitrogenase.</title>
        <authorList>
            <person name="Imhoff J.F."/>
            <person name="Rahn T."/>
            <person name="Kunzel S."/>
            <person name="Neulinger S.C."/>
        </authorList>
    </citation>
    <scope>NUCLEOTIDE SEQUENCE [LARGE SCALE GENOMIC DNA]</scope>
    <source>
        <strain evidence="2 3">DSM 16996</strain>
    </source>
</reference>
<sequence length="84" mass="9378">MPNSSQPRSDSRPSGQRSRHGGWYVGNVRYPFGACGCVSRNYVDRKWRIACDPRPFETQPTFLHKEAASAACPIKPTLITAKIV</sequence>
<evidence type="ECO:0000313" key="2">
    <source>
        <dbReference type="EMBL" id="PPQ29305.1"/>
    </source>
</evidence>
<organism evidence="2 3">
    <name type="scientific">Rhodoblastus sphagnicola</name>
    <dbReference type="NCBI Taxonomy" id="333368"/>
    <lineage>
        <taxon>Bacteria</taxon>
        <taxon>Pseudomonadati</taxon>
        <taxon>Pseudomonadota</taxon>
        <taxon>Alphaproteobacteria</taxon>
        <taxon>Hyphomicrobiales</taxon>
        <taxon>Rhodoblastaceae</taxon>
        <taxon>Rhodoblastus</taxon>
    </lineage>
</organism>
<proteinExistence type="predicted"/>
<gene>
    <name evidence="2" type="ORF">CCR94_15570</name>
</gene>
<keyword evidence="3" id="KW-1185">Reference proteome</keyword>
<evidence type="ECO:0000256" key="1">
    <source>
        <dbReference type="SAM" id="MobiDB-lite"/>
    </source>
</evidence>
<feature type="compositionally biased region" description="Polar residues" evidence="1">
    <location>
        <begin position="1"/>
        <end position="16"/>
    </location>
</feature>
<feature type="region of interest" description="Disordered" evidence="1">
    <location>
        <begin position="1"/>
        <end position="21"/>
    </location>
</feature>
<dbReference type="AlphaFoldDB" id="A0A2S6N3V1"/>
<comment type="caution">
    <text evidence="2">The sequence shown here is derived from an EMBL/GenBank/DDBJ whole genome shotgun (WGS) entry which is preliminary data.</text>
</comment>
<protein>
    <submittedName>
        <fullName evidence="2">Uncharacterized protein</fullName>
    </submittedName>
</protein>
<name>A0A2S6N3V1_9HYPH</name>
<evidence type="ECO:0000313" key="3">
    <source>
        <dbReference type="Proteomes" id="UP000239089"/>
    </source>
</evidence>
<accession>A0A2S6N3V1</accession>
<dbReference type="EMBL" id="NHSJ01000095">
    <property type="protein sequence ID" value="PPQ29305.1"/>
    <property type="molecule type" value="Genomic_DNA"/>
</dbReference>
<dbReference type="Proteomes" id="UP000239089">
    <property type="component" value="Unassembled WGS sequence"/>
</dbReference>